<evidence type="ECO:0000313" key="1">
    <source>
        <dbReference type="EMBL" id="GFH49516.1"/>
    </source>
</evidence>
<dbReference type="AlphaFoldDB" id="A0AAD3H412"/>
<reference evidence="1 2" key="1">
    <citation type="journal article" date="2021" name="Sci. Rep.">
        <title>The genome of the diatom Chaetoceros tenuissimus carries an ancient integrated fragment of an extant virus.</title>
        <authorList>
            <person name="Hongo Y."/>
            <person name="Kimura K."/>
            <person name="Takaki Y."/>
            <person name="Yoshida Y."/>
            <person name="Baba S."/>
            <person name="Kobayashi G."/>
            <person name="Nagasaki K."/>
            <person name="Hano T."/>
            <person name="Tomaru Y."/>
        </authorList>
    </citation>
    <scope>NUCLEOTIDE SEQUENCE [LARGE SCALE GENOMIC DNA]</scope>
    <source>
        <strain evidence="1 2">NIES-3715</strain>
    </source>
</reference>
<sequence length="203" mass="21958">MSFDQGFGQDPLVVDDPTAGSVAVMSRASSIASHYSIQGALNTHASDSNTNSILNMNLISNQHSLTDIDGNNECHLNRQQQHLPTDDGKSNNDNLMQDTTATATAATAATSAPADDTTSTMEGMIKEQTVSITSEANDEFQSLLYKLKKSVEAMSSEMSNYMSVAEGVEIDYMRVQDSLMKEKKRLNEVAPDIDGTTSSFVNF</sequence>
<protein>
    <submittedName>
        <fullName evidence="1">Uncharacterized protein</fullName>
    </submittedName>
</protein>
<dbReference type="Proteomes" id="UP001054902">
    <property type="component" value="Unassembled WGS sequence"/>
</dbReference>
<comment type="caution">
    <text evidence="1">The sequence shown here is derived from an EMBL/GenBank/DDBJ whole genome shotgun (WGS) entry which is preliminary data.</text>
</comment>
<keyword evidence="2" id="KW-1185">Reference proteome</keyword>
<evidence type="ECO:0000313" key="2">
    <source>
        <dbReference type="Proteomes" id="UP001054902"/>
    </source>
</evidence>
<gene>
    <name evidence="1" type="ORF">CTEN210_05992</name>
</gene>
<name>A0AAD3H412_9STRA</name>
<organism evidence="1 2">
    <name type="scientific">Chaetoceros tenuissimus</name>
    <dbReference type="NCBI Taxonomy" id="426638"/>
    <lineage>
        <taxon>Eukaryota</taxon>
        <taxon>Sar</taxon>
        <taxon>Stramenopiles</taxon>
        <taxon>Ochrophyta</taxon>
        <taxon>Bacillariophyta</taxon>
        <taxon>Coscinodiscophyceae</taxon>
        <taxon>Chaetocerotophycidae</taxon>
        <taxon>Chaetocerotales</taxon>
        <taxon>Chaetocerotaceae</taxon>
        <taxon>Chaetoceros</taxon>
    </lineage>
</organism>
<dbReference type="EMBL" id="BLLK01000038">
    <property type="protein sequence ID" value="GFH49516.1"/>
    <property type="molecule type" value="Genomic_DNA"/>
</dbReference>
<proteinExistence type="predicted"/>
<accession>A0AAD3H412</accession>